<dbReference type="EMBL" id="CP001390">
    <property type="protein sequence ID" value="ACM20844.1"/>
    <property type="molecule type" value="Genomic_DNA"/>
</dbReference>
<evidence type="ECO:0000313" key="3">
    <source>
        <dbReference type="Proteomes" id="UP000007721"/>
    </source>
</evidence>
<dbReference type="Proteomes" id="UP000007721">
    <property type="component" value="Chromosome"/>
</dbReference>
<dbReference type="SUPFAM" id="SSF53807">
    <property type="entry name" value="Helical backbone' metal receptor"/>
    <property type="match status" value="1"/>
</dbReference>
<dbReference type="InterPro" id="IPR000510">
    <property type="entry name" value="Nase/OxRdtase_comp1"/>
</dbReference>
<protein>
    <submittedName>
        <fullName evidence="2">Nitrogenase vanadium-iron cofactor biosynthesis protein VnfN-related oxidoreductase subunit</fullName>
    </submittedName>
</protein>
<sequence>MGIVTPLKTKDKPSYPEGVDAPRFSCAPGGVYMATLATFGAVPILHSGAGCGMFRNSGQNLAGGLKGAGPNGNISTPCSCMAEDHALSGGEEKLRGLVGTTTGQVCGDLYTVISGCVPALIGDDAGVAVREFRGTAQVIHVNTSGFAGNSYMGYEQYLEAVIDQLLAPQPVVRKRVNLLGIVPYQHVFWKGNLQVIKDLLGQIGVQANMIFTENEGLEALKSIPSAELNLVFSAWSGVSTARKLEEKFGTHHVVIPSVPIGPKDTSTFLRFLARRLQLRRTRVEKVIAAEEHRAYRFTENMADIAMMALPHAYTAIVADTGTAIGLTRYGSNELGWLPEVVVITDDPPEEFRADIIRHLTEGLESAVKPEVHFEIDPHKIRLLLRKHTLQLVLASSLEKHIATDELNAMQVSVAFPAYDRLIADRSYAGYRGGLALMEDVAYKYGGPL</sequence>
<dbReference type="GO" id="GO:0016491">
    <property type="term" value="F:oxidoreductase activity"/>
    <property type="evidence" value="ECO:0007669"/>
    <property type="project" value="InterPro"/>
</dbReference>
<dbReference type="RefSeq" id="WP_012647573.1">
    <property type="nucleotide sequence ID" value="NC_011979.1"/>
</dbReference>
<dbReference type="STRING" id="316067.Geob_2491"/>
<dbReference type="PANTHER" id="PTHR42956:SF1">
    <property type="entry name" value="NITROGENASE IRON-MOLYBDENUM COFACTOR BIOSYNTHESIS PROTEIN NIFE"/>
    <property type="match status" value="1"/>
</dbReference>
<accession>B9M064</accession>
<feature type="domain" description="Nitrogenase/oxidoreductase component 1" evidence="1">
    <location>
        <begin position="26"/>
        <end position="441"/>
    </location>
</feature>
<reference evidence="2 3" key="1">
    <citation type="submission" date="2009-01" db="EMBL/GenBank/DDBJ databases">
        <title>Complete sequence of Geobacter sp. FRC-32.</title>
        <authorList>
            <consortium name="US DOE Joint Genome Institute"/>
            <person name="Lucas S."/>
            <person name="Copeland A."/>
            <person name="Lapidus A."/>
            <person name="Glavina del Rio T."/>
            <person name="Dalin E."/>
            <person name="Tice H."/>
            <person name="Bruce D."/>
            <person name="Goodwin L."/>
            <person name="Pitluck S."/>
            <person name="Saunders E."/>
            <person name="Brettin T."/>
            <person name="Detter J.C."/>
            <person name="Han C."/>
            <person name="Larimer F."/>
            <person name="Land M."/>
            <person name="Hauser L."/>
            <person name="Kyrpides N."/>
            <person name="Ovchinnikova G."/>
            <person name="Kostka J."/>
            <person name="Richardson P."/>
        </authorList>
    </citation>
    <scope>NUCLEOTIDE SEQUENCE [LARGE SCALE GENOMIC DNA]</scope>
    <source>
        <strain evidence="3">DSM 22248 / JCM 15807 / FRC-32</strain>
    </source>
</reference>
<dbReference type="PANTHER" id="PTHR42956">
    <property type="entry name" value="NITROGENASE IRON-MOLYBDENUM COFACTOR BIOSYNTHESIS PROTEIN NIFE"/>
    <property type="match status" value="1"/>
</dbReference>
<gene>
    <name evidence="2" type="ordered locus">Geob_2491</name>
</gene>
<dbReference type="HOGENOM" id="CLU_025876_4_0_7"/>
<dbReference type="OrthoDB" id="8135695at2"/>
<dbReference type="KEGG" id="geo:Geob_2491"/>
<evidence type="ECO:0000259" key="1">
    <source>
        <dbReference type="Pfam" id="PF00148"/>
    </source>
</evidence>
<name>B9M064_GEODF</name>
<dbReference type="AlphaFoldDB" id="B9M064"/>
<dbReference type="Pfam" id="PF00148">
    <property type="entry name" value="Oxidored_nitro"/>
    <property type="match status" value="1"/>
</dbReference>
<dbReference type="InterPro" id="IPR049939">
    <property type="entry name" value="NifE-like"/>
</dbReference>
<proteinExistence type="predicted"/>
<organism evidence="2 3">
    <name type="scientific">Geotalea daltonii (strain DSM 22248 / JCM 15807 / FRC-32)</name>
    <name type="common">Geobacter daltonii</name>
    <dbReference type="NCBI Taxonomy" id="316067"/>
    <lineage>
        <taxon>Bacteria</taxon>
        <taxon>Pseudomonadati</taxon>
        <taxon>Thermodesulfobacteriota</taxon>
        <taxon>Desulfuromonadia</taxon>
        <taxon>Geobacterales</taxon>
        <taxon>Geobacteraceae</taxon>
        <taxon>Geotalea</taxon>
    </lineage>
</organism>
<keyword evidence="3" id="KW-1185">Reference proteome</keyword>
<dbReference type="Gene3D" id="3.40.50.1980">
    <property type="entry name" value="Nitrogenase molybdenum iron protein domain"/>
    <property type="match status" value="3"/>
</dbReference>
<dbReference type="eggNOG" id="COG2710">
    <property type="taxonomic scope" value="Bacteria"/>
</dbReference>
<evidence type="ECO:0000313" key="2">
    <source>
        <dbReference type="EMBL" id="ACM20844.1"/>
    </source>
</evidence>